<organism evidence="2 3">
    <name type="scientific">Chitinophaga silvisoli</name>
    <dbReference type="NCBI Taxonomy" id="2291814"/>
    <lineage>
        <taxon>Bacteria</taxon>
        <taxon>Pseudomonadati</taxon>
        <taxon>Bacteroidota</taxon>
        <taxon>Chitinophagia</taxon>
        <taxon>Chitinophagales</taxon>
        <taxon>Chitinophagaceae</taxon>
        <taxon>Chitinophaga</taxon>
    </lineage>
</organism>
<dbReference type="EMBL" id="QTJV01000016">
    <property type="protein sequence ID" value="RFM31155.1"/>
    <property type="molecule type" value="Genomic_DNA"/>
</dbReference>
<evidence type="ECO:0000313" key="3">
    <source>
        <dbReference type="Proteomes" id="UP000261174"/>
    </source>
</evidence>
<keyword evidence="3" id="KW-1185">Reference proteome</keyword>
<keyword evidence="1" id="KW-0472">Membrane</keyword>
<gene>
    <name evidence="2" type="ORF">DXN04_30410</name>
</gene>
<keyword evidence="1" id="KW-0812">Transmembrane</keyword>
<dbReference type="Proteomes" id="UP000261174">
    <property type="component" value="Unassembled WGS sequence"/>
</dbReference>
<evidence type="ECO:0000256" key="1">
    <source>
        <dbReference type="SAM" id="Phobius"/>
    </source>
</evidence>
<sequence length="163" mass="18329">MNIKSHFTLSTRLPVEEIKQRLSEQCDPSISLNSAIYGARSMNGKPFGGQLNGEGFEFYRLLNRMNLQTPVLSGKFDYYLGRTEIHVSVDLPKTTLILFGAAVGIVLIPGLFIPYLAAPFLFKVTGLVWLLFAFFQVLRKYQLETIGSRLLLQKLLEAQEVDG</sequence>
<dbReference type="AlphaFoldDB" id="A0A3E1NT97"/>
<name>A0A3E1NT97_9BACT</name>
<dbReference type="RefSeq" id="WP_116857189.1">
    <property type="nucleotide sequence ID" value="NZ_QTJV01000016.1"/>
</dbReference>
<reference evidence="2 3" key="1">
    <citation type="submission" date="2018-08" db="EMBL/GenBank/DDBJ databases">
        <title>Chitinophaga sp. K20C18050901, a novel bacterium isolated from forest soil.</title>
        <authorList>
            <person name="Wang C."/>
        </authorList>
    </citation>
    <scope>NUCLEOTIDE SEQUENCE [LARGE SCALE GENOMIC DNA]</scope>
    <source>
        <strain evidence="2 3">K20C18050901</strain>
    </source>
</reference>
<evidence type="ECO:0000313" key="2">
    <source>
        <dbReference type="EMBL" id="RFM31155.1"/>
    </source>
</evidence>
<keyword evidence="1" id="KW-1133">Transmembrane helix</keyword>
<accession>A0A3E1NT97</accession>
<feature type="transmembrane region" description="Helical" evidence="1">
    <location>
        <begin position="96"/>
        <end position="114"/>
    </location>
</feature>
<comment type="caution">
    <text evidence="2">The sequence shown here is derived from an EMBL/GenBank/DDBJ whole genome shotgun (WGS) entry which is preliminary data.</text>
</comment>
<feature type="transmembrane region" description="Helical" evidence="1">
    <location>
        <begin position="120"/>
        <end position="138"/>
    </location>
</feature>
<protein>
    <submittedName>
        <fullName evidence="2">Uncharacterized protein</fullName>
    </submittedName>
</protein>
<dbReference type="OrthoDB" id="9833291at2"/>
<proteinExistence type="predicted"/>